<keyword evidence="4" id="KW-1185">Reference proteome</keyword>
<dbReference type="Gene3D" id="3.40.1480.10">
    <property type="entry name" value="MOFRL domain"/>
    <property type="match status" value="1"/>
</dbReference>
<dbReference type="SUPFAM" id="SSF82544">
    <property type="entry name" value="GckA/TtuD-like"/>
    <property type="match status" value="1"/>
</dbReference>
<feature type="domain" description="MOFRL" evidence="1">
    <location>
        <begin position="302"/>
        <end position="409"/>
    </location>
</feature>
<dbReference type="GO" id="GO:0008887">
    <property type="term" value="F:glycerate kinase activity"/>
    <property type="evidence" value="ECO:0007669"/>
    <property type="project" value="InterPro"/>
</dbReference>
<dbReference type="OrthoDB" id="9766552at2"/>
<name>A0A4R3I030_PAULE</name>
<dbReference type="PANTHER" id="PTHR12227">
    <property type="entry name" value="GLYCERATE KINASE"/>
    <property type="match status" value="1"/>
</dbReference>
<evidence type="ECO:0000259" key="1">
    <source>
        <dbReference type="Pfam" id="PF05161"/>
    </source>
</evidence>
<evidence type="ECO:0000313" key="3">
    <source>
        <dbReference type="EMBL" id="TCS38524.1"/>
    </source>
</evidence>
<evidence type="ECO:0000259" key="2">
    <source>
        <dbReference type="Pfam" id="PF13660"/>
    </source>
</evidence>
<dbReference type="InterPro" id="IPR037035">
    <property type="entry name" value="GK-like_C_sf"/>
</dbReference>
<sequence>MSPRVLLLELFQAAVAAAQPALRIPPFLPPPPRGRTIVVGAGKAAAHMAAALEAAWRGSLQGVVVTRYGHAVPCRHIRVLEAAHPIPDQNSLAAAREMRRQVSGLTKDDLVIALISGGGSALLAEPVPGISLEDKQQVTQAMFRAGATIRELNRVRQALSLIKGGGLAAAAYPAQVLTLAISDVPGDDPAFIASGPTVPPPEADMTPADIIANLGVRLPAHVEKALARHVSRSPQDFSHCHTELIATPMQSLLAAAEKARAFGVTPLILSDCIEAEAREAALVHAGIVQSVRRHGLPMAPPVVILSGGECKVTIGDAGAGRGGRNTEFLLALGLALREEKNIHAIACDTDGIDGSEDNAGALWLPDSLERARQAGIDPAQHLAKHDSYSAFAALGDLVMTGPTQTNVNDFRAMLIQ</sequence>
<feature type="domain" description="MOFRL-associated" evidence="2">
    <location>
        <begin position="7"/>
        <end position="226"/>
    </location>
</feature>
<dbReference type="Gene3D" id="3.40.50.10180">
    <property type="entry name" value="Glycerate kinase, MOFRL-like N-terminal domain"/>
    <property type="match status" value="1"/>
</dbReference>
<organism evidence="3 4">
    <name type="scientific">Paucimonas lemoignei</name>
    <name type="common">Pseudomonas lemoignei</name>
    <dbReference type="NCBI Taxonomy" id="29443"/>
    <lineage>
        <taxon>Bacteria</taxon>
        <taxon>Pseudomonadati</taxon>
        <taxon>Pseudomonadota</taxon>
        <taxon>Betaproteobacteria</taxon>
        <taxon>Burkholderiales</taxon>
        <taxon>Burkholderiaceae</taxon>
        <taxon>Paucimonas</taxon>
    </lineage>
</organism>
<accession>A0A4R3I030</accession>
<dbReference type="InterPro" id="IPR025286">
    <property type="entry name" value="MOFRL_assoc_dom"/>
</dbReference>
<gene>
    <name evidence="3" type="ORF">EDC30_102263</name>
</gene>
<keyword evidence="3" id="KW-0418">Kinase</keyword>
<dbReference type="InterPro" id="IPR007835">
    <property type="entry name" value="MOFRL"/>
</dbReference>
<dbReference type="RefSeq" id="WP_132257595.1">
    <property type="nucleotide sequence ID" value="NZ_SLZQ01000002.1"/>
</dbReference>
<proteinExistence type="predicted"/>
<comment type="caution">
    <text evidence="3">The sequence shown here is derived from an EMBL/GenBank/DDBJ whole genome shotgun (WGS) entry which is preliminary data.</text>
</comment>
<evidence type="ECO:0000313" key="4">
    <source>
        <dbReference type="Proteomes" id="UP000295382"/>
    </source>
</evidence>
<dbReference type="GO" id="GO:0005737">
    <property type="term" value="C:cytoplasm"/>
    <property type="evidence" value="ECO:0007669"/>
    <property type="project" value="TreeGrafter"/>
</dbReference>
<keyword evidence="3" id="KW-0808">Transferase</keyword>
<dbReference type="EMBL" id="SLZQ01000002">
    <property type="protein sequence ID" value="TCS38524.1"/>
    <property type="molecule type" value="Genomic_DNA"/>
</dbReference>
<dbReference type="AlphaFoldDB" id="A0A4R3I030"/>
<reference evidence="3 4" key="1">
    <citation type="submission" date="2019-03" db="EMBL/GenBank/DDBJ databases">
        <title>Genomic Encyclopedia of Type Strains, Phase IV (KMG-IV): sequencing the most valuable type-strain genomes for metagenomic binning, comparative biology and taxonomic classification.</title>
        <authorList>
            <person name="Goeker M."/>
        </authorList>
    </citation>
    <scope>NUCLEOTIDE SEQUENCE [LARGE SCALE GENOMIC DNA]</scope>
    <source>
        <strain evidence="3 4">DSM 7445</strain>
    </source>
</reference>
<protein>
    <submittedName>
        <fullName evidence="3">Glycerate 2-kinase</fullName>
    </submittedName>
</protein>
<dbReference type="PANTHER" id="PTHR12227:SF0">
    <property type="entry name" value="GLYCERATE KINASE"/>
    <property type="match status" value="1"/>
</dbReference>
<dbReference type="InterPro" id="IPR038614">
    <property type="entry name" value="GK_N_sf"/>
</dbReference>
<dbReference type="InterPro" id="IPR039760">
    <property type="entry name" value="MOFRL_protein"/>
</dbReference>
<dbReference type="Pfam" id="PF13660">
    <property type="entry name" value="DUF4147"/>
    <property type="match status" value="1"/>
</dbReference>
<dbReference type="Proteomes" id="UP000295382">
    <property type="component" value="Unassembled WGS sequence"/>
</dbReference>
<dbReference type="Pfam" id="PF05161">
    <property type="entry name" value="MOFRL"/>
    <property type="match status" value="1"/>
</dbReference>